<dbReference type="InterPro" id="IPR032157">
    <property type="entry name" value="PAC4"/>
</dbReference>
<dbReference type="Pfam" id="PF16093">
    <property type="entry name" value="PAC4"/>
    <property type="match status" value="1"/>
</dbReference>
<protein>
    <submittedName>
        <fullName evidence="2">Uncharacterized protein</fullName>
    </submittedName>
</protein>
<organism evidence="2 3">
    <name type="scientific">Cryptococcus floricola</name>
    <dbReference type="NCBI Taxonomy" id="2591691"/>
    <lineage>
        <taxon>Eukaryota</taxon>
        <taxon>Fungi</taxon>
        <taxon>Dikarya</taxon>
        <taxon>Basidiomycota</taxon>
        <taxon>Agaricomycotina</taxon>
        <taxon>Tremellomycetes</taxon>
        <taxon>Tremellales</taxon>
        <taxon>Cryptococcaceae</taxon>
        <taxon>Cryptococcus</taxon>
    </lineage>
</organism>
<evidence type="ECO:0000313" key="2">
    <source>
        <dbReference type="EMBL" id="TYJ55731.1"/>
    </source>
</evidence>
<proteinExistence type="predicted"/>
<reference evidence="2 3" key="1">
    <citation type="submission" date="2017-05" db="EMBL/GenBank/DDBJ databases">
        <title>The Genome Sequence of Tsuchiyaea wingfieldii DSM 27421.</title>
        <authorList>
            <person name="Cuomo C."/>
            <person name="Passer A."/>
            <person name="Billmyre B."/>
            <person name="Heitman J."/>
        </authorList>
    </citation>
    <scope>NUCLEOTIDE SEQUENCE [LARGE SCALE GENOMIC DNA]</scope>
    <source>
        <strain evidence="2 3">DSM 27421</strain>
    </source>
</reference>
<sequence length="180" mass="18663">MSHSAPTTHTTHLPSPFPSAPSFNFHLTLLTSTLFIWAGSGPASDSEGPGSLPGGGIGLEESGAGEVEGEARGAGKRLEGEGVERRLAGDWAVAMPARGNIPVTATPLFRSGSTDIALPMSQRLAKKFPAHQVHLSLSLAPSLTQQSGSSIDPYASKILLVMEKKLGVWVGEVLAGEKGQ</sequence>
<dbReference type="AlphaFoldDB" id="A0A5D3AZM9"/>
<evidence type="ECO:0000256" key="1">
    <source>
        <dbReference type="SAM" id="MobiDB-lite"/>
    </source>
</evidence>
<comment type="caution">
    <text evidence="2">The sequence shown here is derived from an EMBL/GenBank/DDBJ whole genome shotgun (WGS) entry which is preliminary data.</text>
</comment>
<accession>A0A5D3AZM9</accession>
<keyword evidence="3" id="KW-1185">Reference proteome</keyword>
<dbReference type="GO" id="GO:0043248">
    <property type="term" value="P:proteasome assembly"/>
    <property type="evidence" value="ECO:0007669"/>
    <property type="project" value="InterPro"/>
</dbReference>
<name>A0A5D3AZM9_9TREE</name>
<gene>
    <name evidence="2" type="ORF">B9479_003639</name>
</gene>
<dbReference type="PANTHER" id="PTHR33559:SF1">
    <property type="entry name" value="PROTEASOME ASSEMBLY CHAPERONE 4"/>
    <property type="match status" value="1"/>
</dbReference>
<dbReference type="Proteomes" id="UP000322245">
    <property type="component" value="Unassembled WGS sequence"/>
</dbReference>
<dbReference type="EMBL" id="NIDF01000035">
    <property type="protein sequence ID" value="TYJ55731.1"/>
    <property type="molecule type" value="Genomic_DNA"/>
</dbReference>
<dbReference type="PANTHER" id="PTHR33559">
    <property type="entry name" value="PROTEASOME ASSEMBLY CHAPERONE 4"/>
    <property type="match status" value="1"/>
</dbReference>
<feature type="region of interest" description="Disordered" evidence="1">
    <location>
        <begin position="41"/>
        <end position="75"/>
    </location>
</feature>
<evidence type="ECO:0000313" key="3">
    <source>
        <dbReference type="Proteomes" id="UP000322245"/>
    </source>
</evidence>